<name>A0A484N471_9ASTE</name>
<accession>A0A484N471</accession>
<feature type="compositionally biased region" description="Polar residues" evidence="2">
    <location>
        <begin position="119"/>
        <end position="130"/>
    </location>
</feature>
<proteinExistence type="predicted"/>
<dbReference type="Proteomes" id="UP000595140">
    <property type="component" value="Unassembled WGS sequence"/>
</dbReference>
<keyword evidence="1" id="KW-0175">Coiled coil</keyword>
<keyword evidence="4" id="KW-1185">Reference proteome</keyword>
<evidence type="ECO:0000256" key="1">
    <source>
        <dbReference type="SAM" id="Coils"/>
    </source>
</evidence>
<feature type="coiled-coil region" evidence="1">
    <location>
        <begin position="293"/>
        <end position="348"/>
    </location>
</feature>
<reference evidence="3 4" key="1">
    <citation type="submission" date="2018-04" db="EMBL/GenBank/DDBJ databases">
        <authorList>
            <person name="Vogel A."/>
        </authorList>
    </citation>
    <scope>NUCLEOTIDE SEQUENCE [LARGE SCALE GENOMIC DNA]</scope>
</reference>
<feature type="region of interest" description="Disordered" evidence="2">
    <location>
        <begin position="155"/>
        <end position="203"/>
    </location>
</feature>
<feature type="region of interest" description="Disordered" evidence="2">
    <location>
        <begin position="92"/>
        <end position="132"/>
    </location>
</feature>
<protein>
    <submittedName>
        <fullName evidence="3">Uncharacterized protein</fullName>
    </submittedName>
</protein>
<evidence type="ECO:0000313" key="3">
    <source>
        <dbReference type="EMBL" id="VFQ96095.1"/>
    </source>
</evidence>
<dbReference type="EMBL" id="OOIL02005825">
    <property type="protein sequence ID" value="VFQ96095.1"/>
    <property type="molecule type" value="Genomic_DNA"/>
</dbReference>
<organism evidence="3 4">
    <name type="scientific">Cuscuta campestris</name>
    <dbReference type="NCBI Taxonomy" id="132261"/>
    <lineage>
        <taxon>Eukaryota</taxon>
        <taxon>Viridiplantae</taxon>
        <taxon>Streptophyta</taxon>
        <taxon>Embryophyta</taxon>
        <taxon>Tracheophyta</taxon>
        <taxon>Spermatophyta</taxon>
        <taxon>Magnoliopsida</taxon>
        <taxon>eudicotyledons</taxon>
        <taxon>Gunneridae</taxon>
        <taxon>Pentapetalae</taxon>
        <taxon>asterids</taxon>
        <taxon>lamiids</taxon>
        <taxon>Solanales</taxon>
        <taxon>Convolvulaceae</taxon>
        <taxon>Cuscuteae</taxon>
        <taxon>Cuscuta</taxon>
        <taxon>Cuscuta subgen. Grammica</taxon>
        <taxon>Cuscuta sect. Cleistogrammica</taxon>
    </lineage>
</organism>
<dbReference type="AlphaFoldDB" id="A0A484N471"/>
<sequence>METDDLAACEATLRAGDASTRGSYNVGKWGVYPGRETDPEPEIILAEAIPDAIPICRVKGSKAPASTAAASSRWGKKKEKVVKFNSKFATPQIVNEEEPSTAQPLSQPSSHLLSLDEQPAQSHQGTSQPIHSGKIFINVDTLEFDNMLMETVHTSEAGQGGQQAEGGRDEEEAAEEALQRKRRRTEVVDQPAQSSDAGKGLGEPRSFAMMVQSDEELYQAFCSDLQEVGQIGQEYFTRLVKSKEEEKARLEGMMVACRKDVQAAHLKAEKAEEKLLEHCAAFRKLYAKHEGLLKVAKEADAQAQDKIQRLEAEKAGLQEEAAQSAEEIARLGDELEKERAERASLATTWAVQEPEQFATRAITDWEIAIRFF</sequence>
<evidence type="ECO:0000313" key="4">
    <source>
        <dbReference type="Proteomes" id="UP000595140"/>
    </source>
</evidence>
<feature type="compositionally biased region" description="Low complexity" evidence="2">
    <location>
        <begin position="103"/>
        <end position="115"/>
    </location>
</feature>
<evidence type="ECO:0000256" key="2">
    <source>
        <dbReference type="SAM" id="MobiDB-lite"/>
    </source>
</evidence>
<gene>
    <name evidence="3" type="ORF">CCAM_LOCUS37871</name>
</gene>